<evidence type="ECO:0000256" key="4">
    <source>
        <dbReference type="ARBA" id="ARBA00022989"/>
    </source>
</evidence>
<feature type="transmembrane region" description="Helical" evidence="8">
    <location>
        <begin position="181"/>
        <end position="205"/>
    </location>
</feature>
<evidence type="ECO:0000256" key="6">
    <source>
        <dbReference type="ARBA" id="ARBA00023170"/>
    </source>
</evidence>
<keyword evidence="10" id="KW-1185">Reference proteome</keyword>
<dbReference type="GO" id="GO:0005886">
    <property type="term" value="C:plasma membrane"/>
    <property type="evidence" value="ECO:0007669"/>
    <property type="project" value="UniProtKB-SubCell"/>
</dbReference>
<evidence type="ECO:0000313" key="9">
    <source>
        <dbReference type="EMBL" id="SPP79352.1"/>
    </source>
</evidence>
<feature type="transmembrane region" description="Helical" evidence="8">
    <location>
        <begin position="95"/>
        <end position="116"/>
    </location>
</feature>
<evidence type="ECO:0000256" key="3">
    <source>
        <dbReference type="ARBA" id="ARBA00022692"/>
    </source>
</evidence>
<feature type="transmembrane region" description="Helical" evidence="8">
    <location>
        <begin position="285"/>
        <end position="309"/>
    </location>
</feature>
<evidence type="ECO:0000256" key="2">
    <source>
        <dbReference type="ARBA" id="ARBA00022475"/>
    </source>
</evidence>
<dbReference type="PANTHER" id="PTHR21143:SF131">
    <property type="entry name" value="GUSTATORY AND ODORANT RECEPTOR 63A-RELATED"/>
    <property type="match status" value="1"/>
</dbReference>
<dbReference type="OrthoDB" id="8067175at2759"/>
<protein>
    <recommendedName>
        <fullName evidence="8">Gustatory receptor</fullName>
    </recommendedName>
</protein>
<feature type="transmembrane region" description="Helical" evidence="8">
    <location>
        <begin position="20"/>
        <end position="42"/>
    </location>
</feature>
<dbReference type="InterPro" id="IPR013604">
    <property type="entry name" value="7TM_chemorcpt"/>
</dbReference>
<feature type="transmembrane region" description="Helical" evidence="8">
    <location>
        <begin position="54"/>
        <end position="75"/>
    </location>
</feature>
<evidence type="ECO:0000256" key="1">
    <source>
        <dbReference type="ARBA" id="ARBA00004651"/>
    </source>
</evidence>
<dbReference type="Pfam" id="PF08395">
    <property type="entry name" value="7tm_7"/>
    <property type="match status" value="1"/>
</dbReference>
<gene>
    <name evidence="9" type="ORF">DGUA_6G012184</name>
</gene>
<sequence length="390" mass="45292">MGANSCSTMFRPRSGCRHKLVHFILHSILYSSWALGIFPFTYTSKKRRLRRSKWLLTYGITFNTILVILMVRPHGGEGEPMANDPKLDVFQRNFVLRQISVILGTGGVITICVTYLRTFWRSRDLCRIYNQLLNLEVKYFADYAVECPTFDRYVIRKGLLIFGGVVSTLVIHIGMPNESVSLAKMGCFMLAIHFHLGVAFIYRFVWFINRELLDMANRLRVKPEGSSSRVRLLLSLYCRLLDLSTRLTACYDYQTAMMMTIFLGGNIIVSFYMIVFSVSLSQMSVFVMLIMFPLALVNNFLDFWLSIAVCDLAERTGRQTSTILKLFNDMQTLDKELERSFSEFALFCSHRRLRFHHCGLFYVNFEMGFQMLVTSVLYLLFLVQFDYMNL</sequence>
<dbReference type="OMA" id="ILYSSWA"/>
<organism evidence="9 10">
    <name type="scientific">Drosophila guanche</name>
    <name type="common">Fruit fly</name>
    <dbReference type="NCBI Taxonomy" id="7266"/>
    <lineage>
        <taxon>Eukaryota</taxon>
        <taxon>Metazoa</taxon>
        <taxon>Ecdysozoa</taxon>
        <taxon>Arthropoda</taxon>
        <taxon>Hexapoda</taxon>
        <taxon>Insecta</taxon>
        <taxon>Pterygota</taxon>
        <taxon>Neoptera</taxon>
        <taxon>Endopterygota</taxon>
        <taxon>Diptera</taxon>
        <taxon>Brachycera</taxon>
        <taxon>Muscomorpha</taxon>
        <taxon>Ephydroidea</taxon>
        <taxon>Drosophilidae</taxon>
        <taxon>Drosophila</taxon>
        <taxon>Sophophora</taxon>
    </lineage>
</organism>
<dbReference type="EMBL" id="OUUW01000004">
    <property type="protein sequence ID" value="SPP79352.1"/>
    <property type="molecule type" value="Genomic_DNA"/>
</dbReference>
<keyword evidence="3 8" id="KW-0812">Transmembrane</keyword>
<keyword evidence="7 8" id="KW-0807">Transducer</keyword>
<name>A0A3B0JGG6_DROGU</name>
<keyword evidence="5 8" id="KW-0472">Membrane</keyword>
<evidence type="ECO:0000313" key="10">
    <source>
        <dbReference type="Proteomes" id="UP000268350"/>
    </source>
</evidence>
<reference evidence="10" key="1">
    <citation type="submission" date="2018-01" db="EMBL/GenBank/DDBJ databases">
        <authorList>
            <person name="Alioto T."/>
            <person name="Alioto T."/>
        </authorList>
    </citation>
    <scope>NUCLEOTIDE SEQUENCE [LARGE SCALE GENOMIC DNA]</scope>
</reference>
<comment type="function">
    <text evidence="8">Gustatory receptor which mediates acceptance or avoidance behavior, depending on its substrates.</text>
</comment>
<feature type="transmembrane region" description="Helical" evidence="8">
    <location>
        <begin position="158"/>
        <end position="175"/>
    </location>
</feature>
<feature type="transmembrane region" description="Helical" evidence="8">
    <location>
        <begin position="360"/>
        <end position="381"/>
    </location>
</feature>
<comment type="caution">
    <text evidence="8">Lacks conserved residue(s) required for the propagation of feature annotation.</text>
</comment>
<proteinExistence type="inferred from homology"/>
<evidence type="ECO:0000256" key="8">
    <source>
        <dbReference type="RuleBase" id="RU363108"/>
    </source>
</evidence>
<evidence type="ECO:0000256" key="5">
    <source>
        <dbReference type="ARBA" id="ARBA00023136"/>
    </source>
</evidence>
<comment type="similarity">
    <text evidence="8">Belongs to the insect chemoreceptor superfamily. Gustatory receptor (GR) family.</text>
</comment>
<dbReference type="GO" id="GO:0043025">
    <property type="term" value="C:neuronal cell body"/>
    <property type="evidence" value="ECO:0007669"/>
    <property type="project" value="TreeGrafter"/>
</dbReference>
<keyword evidence="2 8" id="KW-1003">Cell membrane</keyword>
<accession>A0A3B0JGG6</accession>
<feature type="transmembrane region" description="Helical" evidence="8">
    <location>
        <begin position="256"/>
        <end position="279"/>
    </location>
</feature>
<dbReference type="GO" id="GO:0033041">
    <property type="term" value="F:sweet taste receptor activity"/>
    <property type="evidence" value="ECO:0007669"/>
    <property type="project" value="TreeGrafter"/>
</dbReference>
<evidence type="ECO:0000256" key="7">
    <source>
        <dbReference type="ARBA" id="ARBA00023224"/>
    </source>
</evidence>
<dbReference type="Proteomes" id="UP000268350">
    <property type="component" value="Unassembled WGS sequence"/>
</dbReference>
<keyword evidence="4 8" id="KW-1133">Transmembrane helix</keyword>
<dbReference type="GO" id="GO:0030424">
    <property type="term" value="C:axon"/>
    <property type="evidence" value="ECO:0007669"/>
    <property type="project" value="TreeGrafter"/>
</dbReference>
<dbReference type="GO" id="GO:0007165">
    <property type="term" value="P:signal transduction"/>
    <property type="evidence" value="ECO:0007669"/>
    <property type="project" value="UniProtKB-KW"/>
</dbReference>
<dbReference type="GO" id="GO:0030425">
    <property type="term" value="C:dendrite"/>
    <property type="evidence" value="ECO:0007669"/>
    <property type="project" value="TreeGrafter"/>
</dbReference>
<dbReference type="PANTHER" id="PTHR21143">
    <property type="entry name" value="INVERTEBRATE GUSTATORY RECEPTOR"/>
    <property type="match status" value="1"/>
</dbReference>
<dbReference type="AlphaFoldDB" id="A0A3B0JGG6"/>
<keyword evidence="6 8" id="KW-0675">Receptor</keyword>
<comment type="subcellular location">
    <subcellularLocation>
        <location evidence="1 8">Cell membrane</location>
        <topology evidence="1 8">Multi-pass membrane protein</topology>
    </subcellularLocation>
</comment>